<evidence type="ECO:0000313" key="1">
    <source>
        <dbReference type="EMBL" id="PSW02557.1"/>
    </source>
</evidence>
<dbReference type="RefSeq" id="WP_107284851.1">
    <property type="nucleotide sequence ID" value="NZ_PYMC01000018.1"/>
</dbReference>
<sequence length="286" mass="32858">MFIDEHEKQPIRQLLKSNGCNREQIKEALDVLGAKLQSHPTPEKGKANEYIRETEYLDDIPKAVKILSRALTRSDPAIRFELACSLRENLLSQLTSLDNPVDAKFWEEYAGEVIDKLPLILNLIGIESSFLKTKLHDKKKSEDLLDTLANLWVQYADTYDFTPTKADAITFCCIILDADEDVIKKRFDALNIKIEGKKHRECKSLIINLRAKFRSLPECEKKSVIERIHNQTTLTEVKIIGVTTWKDIKYPRDLTKFKRQLTEAIITIDEVLASKQSGIKINYQPT</sequence>
<dbReference type="Proteomes" id="UP000240904">
    <property type="component" value="Unassembled WGS sequence"/>
</dbReference>
<comment type="caution">
    <text evidence="1">The sequence shown here is derived from an EMBL/GenBank/DDBJ whole genome shotgun (WGS) entry which is preliminary data.</text>
</comment>
<dbReference type="AlphaFoldDB" id="A0A2T3MTC5"/>
<accession>A0A2T3MTC5</accession>
<proteinExistence type="predicted"/>
<keyword evidence="2" id="KW-1185">Reference proteome</keyword>
<organism evidence="1 2">
    <name type="scientific">Photobacterium lipolyticum</name>
    <dbReference type="NCBI Taxonomy" id="266810"/>
    <lineage>
        <taxon>Bacteria</taxon>
        <taxon>Pseudomonadati</taxon>
        <taxon>Pseudomonadota</taxon>
        <taxon>Gammaproteobacteria</taxon>
        <taxon>Vibrionales</taxon>
        <taxon>Vibrionaceae</taxon>
        <taxon>Photobacterium</taxon>
    </lineage>
</organism>
<dbReference type="EMBL" id="PYMC01000018">
    <property type="protein sequence ID" value="PSW02557.1"/>
    <property type="molecule type" value="Genomic_DNA"/>
</dbReference>
<name>A0A2T3MTC5_9GAMM</name>
<evidence type="ECO:0000313" key="2">
    <source>
        <dbReference type="Proteomes" id="UP000240904"/>
    </source>
</evidence>
<gene>
    <name evidence="1" type="ORF">C9I89_18735</name>
</gene>
<protein>
    <submittedName>
        <fullName evidence="1">Uncharacterized protein</fullName>
    </submittedName>
</protein>
<reference evidence="1 2" key="1">
    <citation type="submission" date="2018-03" db="EMBL/GenBank/DDBJ databases">
        <title>Whole genome sequencing of Histamine producing bacteria.</title>
        <authorList>
            <person name="Butler K."/>
        </authorList>
    </citation>
    <scope>NUCLEOTIDE SEQUENCE [LARGE SCALE GENOMIC DNA]</scope>
    <source>
        <strain evidence="1 2">DSM 16190</strain>
    </source>
</reference>